<dbReference type="InterPro" id="IPR011333">
    <property type="entry name" value="SKP1/BTB/POZ_sf"/>
</dbReference>
<dbReference type="Gene3D" id="3.30.710.10">
    <property type="entry name" value="Potassium Channel Kv1.1, Chain A"/>
    <property type="match status" value="1"/>
</dbReference>
<dbReference type="SUPFAM" id="SSF54695">
    <property type="entry name" value="POZ domain"/>
    <property type="match status" value="1"/>
</dbReference>
<name>G0MV20_CAEBE</name>
<feature type="domain" description="BTB" evidence="2">
    <location>
        <begin position="70"/>
        <end position="144"/>
    </location>
</feature>
<dbReference type="PANTHER" id="PTHR22743">
    <property type="entry name" value="MEPRIN/TRAF-LIKE MATH FAMILY-C.ELEGANS"/>
    <property type="match status" value="1"/>
</dbReference>
<reference evidence="4" key="1">
    <citation type="submission" date="2011-07" db="EMBL/GenBank/DDBJ databases">
        <authorList>
            <consortium name="Caenorhabditis brenneri Sequencing and Analysis Consortium"/>
            <person name="Wilson R.K."/>
        </authorList>
    </citation>
    <scope>NUCLEOTIDE SEQUENCE [LARGE SCALE GENOMIC DNA]</scope>
    <source>
        <strain evidence="4">PB2801</strain>
    </source>
</reference>
<dbReference type="InParanoid" id="G0MV20"/>
<accession>G0MV20</accession>
<evidence type="ECO:0000313" key="3">
    <source>
        <dbReference type="EMBL" id="EGT44452.1"/>
    </source>
</evidence>
<dbReference type="InterPro" id="IPR000210">
    <property type="entry name" value="BTB/POZ_dom"/>
</dbReference>
<dbReference type="AlphaFoldDB" id="G0MV20"/>
<gene>
    <name evidence="3" type="ORF">CAEBREN_09742</name>
</gene>
<dbReference type="Pfam" id="PF00651">
    <property type="entry name" value="BTB"/>
    <property type="match status" value="1"/>
</dbReference>
<protein>
    <recommendedName>
        <fullName evidence="2">BTB domain-containing protein</fullName>
    </recommendedName>
</protein>
<dbReference type="CDD" id="cd18186">
    <property type="entry name" value="BTB_POZ_ZBTB_KLHL-like"/>
    <property type="match status" value="1"/>
</dbReference>
<dbReference type="Proteomes" id="UP000008068">
    <property type="component" value="Unassembled WGS sequence"/>
</dbReference>
<feature type="region of interest" description="Disordered" evidence="1">
    <location>
        <begin position="1"/>
        <end position="23"/>
    </location>
</feature>
<feature type="compositionally biased region" description="Basic and acidic residues" evidence="1">
    <location>
        <begin position="1"/>
        <end position="12"/>
    </location>
</feature>
<evidence type="ECO:0000313" key="4">
    <source>
        <dbReference type="Proteomes" id="UP000008068"/>
    </source>
</evidence>
<organism evidence="4">
    <name type="scientific">Caenorhabditis brenneri</name>
    <name type="common">Nematode worm</name>
    <dbReference type="NCBI Taxonomy" id="135651"/>
    <lineage>
        <taxon>Eukaryota</taxon>
        <taxon>Metazoa</taxon>
        <taxon>Ecdysozoa</taxon>
        <taxon>Nematoda</taxon>
        <taxon>Chromadorea</taxon>
        <taxon>Rhabditida</taxon>
        <taxon>Rhabditina</taxon>
        <taxon>Rhabditomorpha</taxon>
        <taxon>Rhabditoidea</taxon>
        <taxon>Rhabditidae</taxon>
        <taxon>Peloderinae</taxon>
        <taxon>Caenorhabditis</taxon>
    </lineage>
</organism>
<dbReference type="OrthoDB" id="10027872at2759"/>
<dbReference type="InterPro" id="IPR052664">
    <property type="entry name" value="BTB-MATH_domain_protein"/>
</dbReference>
<sequence>MSTEPSRKREGDQLSDDPPSKVPVADPSRGHFLCTCQHVSMATGHNSFSFGSIFTTFSYTGRAFFLLQKLAKHSTYFEGMFYKEFSEKDKEEVEIGEIRADVFQLFIDSLNGINSITGKESALTLDAAIFLGSATFEDKILQHFAENSEISLKEQFNIAEDHESDKLMVQVCASIKDAYELDEVVPKDLDSFCNRTKNLVLQRSFELLGIRKPPSPPLPEEPDQLFEHMMNQIIDQAEIQNHHGEILLDQVRLVHEHLFFEKLPPTLRSVSAQVIRDNPLIKELIDELRKAHDHEEANFIQAQILVLKYKDMYTAAHDPELIQPRIRHDVRNICDILHHLKALIHRNKPSLSPFRTALGDREIDRMYRDMPNVLDRDNSMFREFFQDEFELFQCVNNRARWIGKLSKETNNILHTIIGLEGISRPMPNGLRQVSDRATFLTINGVVMNLRNLHYLVPRHTWED</sequence>
<dbReference type="EMBL" id="GL379813">
    <property type="protein sequence ID" value="EGT44452.1"/>
    <property type="molecule type" value="Genomic_DNA"/>
</dbReference>
<keyword evidence="4" id="KW-1185">Reference proteome</keyword>
<evidence type="ECO:0000256" key="1">
    <source>
        <dbReference type="SAM" id="MobiDB-lite"/>
    </source>
</evidence>
<dbReference type="PANTHER" id="PTHR22743:SF165">
    <property type="entry name" value="BTB AND MATH DOMAIN CONTAINING-RELATED"/>
    <property type="match status" value="1"/>
</dbReference>
<proteinExistence type="predicted"/>
<evidence type="ECO:0000259" key="2">
    <source>
        <dbReference type="Pfam" id="PF00651"/>
    </source>
</evidence>
<dbReference type="HOGENOM" id="CLU_045032_0_0_1"/>